<dbReference type="EMBL" id="JACHXI010000005">
    <property type="protein sequence ID" value="MBB3102982.1"/>
    <property type="molecule type" value="Genomic_DNA"/>
</dbReference>
<dbReference type="Pfam" id="PF05014">
    <property type="entry name" value="Nuc_deoxyrib_tr"/>
    <property type="match status" value="1"/>
</dbReference>
<evidence type="ECO:0000313" key="2">
    <source>
        <dbReference type="Proteomes" id="UP000549250"/>
    </source>
</evidence>
<dbReference type="Proteomes" id="UP000549250">
    <property type="component" value="Unassembled WGS sequence"/>
</dbReference>
<protein>
    <submittedName>
        <fullName evidence="1">Nucleoside 2-deoxyribosyltransferase</fullName>
    </submittedName>
</protein>
<name>A0A839T0R3_AZOMA</name>
<sequence length="165" mass="18128">MKVYLAGFDVFRTDAVAHGAYLKKLCNDVGLEGMYPFDNLLPDGLSGSEAAKWICDANVAMLSRADAVLANLEAFRGYEPDSGTVFEMGLAVAFDIPVWVYFPEQGSMRAQIPHDECGYCAHGYMVEDFGLPKNLMLACNWKGMSLTPEQAIVELAVFLARKSDL</sequence>
<dbReference type="InterPro" id="IPR007710">
    <property type="entry name" value="Nucleoside_deoxyribTrfase"/>
</dbReference>
<dbReference type="RefSeq" id="WP_183165953.1">
    <property type="nucleotide sequence ID" value="NZ_JACHXI010000005.1"/>
</dbReference>
<dbReference type="InterPro" id="IPR051239">
    <property type="entry name" value="2'-dNMP_N-hydrolase"/>
</dbReference>
<dbReference type="SUPFAM" id="SSF52309">
    <property type="entry name" value="N-(deoxy)ribosyltransferase-like"/>
    <property type="match status" value="1"/>
</dbReference>
<dbReference type="PANTHER" id="PTHR15364">
    <property type="entry name" value="2'-DEOXYNUCLEOSIDE 5'-PHOSPHATE N-HYDROLASE 1"/>
    <property type="match status" value="1"/>
</dbReference>
<dbReference type="GO" id="GO:0070694">
    <property type="term" value="F:5-hydroxymethyl-dUMP N-hydrolase activity"/>
    <property type="evidence" value="ECO:0007669"/>
    <property type="project" value="TreeGrafter"/>
</dbReference>
<dbReference type="GO" id="GO:0016740">
    <property type="term" value="F:transferase activity"/>
    <property type="evidence" value="ECO:0007669"/>
    <property type="project" value="UniProtKB-KW"/>
</dbReference>
<reference evidence="1 2" key="1">
    <citation type="submission" date="2020-08" db="EMBL/GenBank/DDBJ databases">
        <title>Genomic Encyclopedia of Type Strains, Phase III (KMG-III): the genomes of soil and plant-associated and newly described type strains.</title>
        <authorList>
            <person name="Whitman W."/>
        </authorList>
    </citation>
    <scope>NUCLEOTIDE SEQUENCE [LARGE SCALE GENOMIC DNA]</scope>
    <source>
        <strain evidence="1 2">CECT 4462</strain>
    </source>
</reference>
<accession>A0A839T0R3</accession>
<dbReference type="GO" id="GO:0009159">
    <property type="term" value="P:deoxyribonucleoside monophosphate catabolic process"/>
    <property type="evidence" value="ECO:0007669"/>
    <property type="project" value="TreeGrafter"/>
</dbReference>
<keyword evidence="2" id="KW-1185">Reference proteome</keyword>
<evidence type="ECO:0000313" key="1">
    <source>
        <dbReference type="EMBL" id="MBB3102982.1"/>
    </source>
</evidence>
<dbReference type="AlphaFoldDB" id="A0A839T0R3"/>
<dbReference type="Gene3D" id="3.40.50.450">
    <property type="match status" value="1"/>
</dbReference>
<dbReference type="PANTHER" id="PTHR15364:SF0">
    <property type="entry name" value="2'-DEOXYNUCLEOSIDE 5'-PHOSPHATE N-HYDROLASE 1"/>
    <property type="match status" value="1"/>
</dbReference>
<organism evidence="1 2">
    <name type="scientific">Azomonas macrocytogenes</name>
    <name type="common">Azotobacter macrocytogenes</name>
    <dbReference type="NCBI Taxonomy" id="69962"/>
    <lineage>
        <taxon>Bacteria</taxon>
        <taxon>Pseudomonadati</taxon>
        <taxon>Pseudomonadota</taxon>
        <taxon>Gammaproteobacteria</taxon>
        <taxon>Pseudomonadales</taxon>
        <taxon>Pseudomonadaceae</taxon>
        <taxon>Azomonas</taxon>
    </lineage>
</organism>
<gene>
    <name evidence="1" type="ORF">FHR87_001377</name>
</gene>
<comment type="caution">
    <text evidence="1">The sequence shown here is derived from an EMBL/GenBank/DDBJ whole genome shotgun (WGS) entry which is preliminary data.</text>
</comment>
<proteinExistence type="predicted"/>
<keyword evidence="1" id="KW-0808">Transferase</keyword>